<evidence type="ECO:0000256" key="7">
    <source>
        <dbReference type="SAM" id="Phobius"/>
    </source>
</evidence>
<dbReference type="EMBL" id="FMYV01000003">
    <property type="protein sequence ID" value="SDC35844.1"/>
    <property type="molecule type" value="Genomic_DNA"/>
</dbReference>
<dbReference type="Pfam" id="PF03773">
    <property type="entry name" value="ArsP_1"/>
    <property type="match status" value="1"/>
</dbReference>
<evidence type="ECO:0000256" key="1">
    <source>
        <dbReference type="ARBA" id="ARBA00004651"/>
    </source>
</evidence>
<dbReference type="RefSeq" id="WP_244885734.1">
    <property type="nucleotide sequence ID" value="NZ_FMYV01000003.1"/>
</dbReference>
<name>A0A1G6KXZ7_9BACT</name>
<feature type="transmembrane region" description="Helical" evidence="7">
    <location>
        <begin position="137"/>
        <end position="157"/>
    </location>
</feature>
<organism evidence="8 9">
    <name type="scientific">Geotoga petraea</name>
    <dbReference type="NCBI Taxonomy" id="28234"/>
    <lineage>
        <taxon>Bacteria</taxon>
        <taxon>Thermotogati</taxon>
        <taxon>Thermotogota</taxon>
        <taxon>Thermotogae</taxon>
        <taxon>Petrotogales</taxon>
        <taxon>Petrotogaceae</taxon>
        <taxon>Geotoga</taxon>
    </lineage>
</organism>
<keyword evidence="9" id="KW-1185">Reference proteome</keyword>
<keyword evidence="3" id="KW-1003">Cell membrane</keyword>
<proteinExistence type="inferred from homology"/>
<keyword evidence="4 7" id="KW-0812">Transmembrane</keyword>
<comment type="similarity">
    <text evidence="2">Belongs to the UPF0718 family.</text>
</comment>
<evidence type="ECO:0000313" key="8">
    <source>
        <dbReference type="EMBL" id="SDC35844.1"/>
    </source>
</evidence>
<sequence length="158" mass="17291">MTTILLIFGAGGFLAWSFKKDVPKTKDTLKNALVMMKEMLIEIVGIMAIIGWVLAIIPESYIRNLLGSANEFVSTLWGALIGTVTIIPAFIAFPLSKSLYTSGANLTAIAAFITTLTMVGFATFPIEKKYFKKKFSIVRNITAFFMAIIIAILMGVIL</sequence>
<keyword evidence="6 7" id="KW-0472">Membrane</keyword>
<protein>
    <submittedName>
        <fullName evidence="8">Predicted permease</fullName>
    </submittedName>
</protein>
<keyword evidence="5 7" id="KW-1133">Transmembrane helix</keyword>
<evidence type="ECO:0000256" key="4">
    <source>
        <dbReference type="ARBA" id="ARBA00022692"/>
    </source>
</evidence>
<dbReference type="Proteomes" id="UP000199322">
    <property type="component" value="Unassembled WGS sequence"/>
</dbReference>
<evidence type="ECO:0000256" key="2">
    <source>
        <dbReference type="ARBA" id="ARBA00006386"/>
    </source>
</evidence>
<evidence type="ECO:0000256" key="3">
    <source>
        <dbReference type="ARBA" id="ARBA00022475"/>
    </source>
</evidence>
<dbReference type="STRING" id="28234.SAMN04488588_0932"/>
<accession>A0A1G6KXZ7</accession>
<reference evidence="8 9" key="1">
    <citation type="submission" date="2016-10" db="EMBL/GenBank/DDBJ databases">
        <authorList>
            <person name="de Groot N.N."/>
        </authorList>
    </citation>
    <scope>NUCLEOTIDE SEQUENCE [LARGE SCALE GENOMIC DNA]</scope>
    <source>
        <strain evidence="8 9">WG14</strain>
    </source>
</reference>
<feature type="transmembrane region" description="Helical" evidence="7">
    <location>
        <begin position="105"/>
        <end position="125"/>
    </location>
</feature>
<dbReference type="AlphaFoldDB" id="A0A1G6KXZ7"/>
<dbReference type="InterPro" id="IPR005524">
    <property type="entry name" value="DUF318"/>
</dbReference>
<evidence type="ECO:0000256" key="6">
    <source>
        <dbReference type="ARBA" id="ARBA00023136"/>
    </source>
</evidence>
<gene>
    <name evidence="8" type="ORF">SAMN04488588_0932</name>
</gene>
<dbReference type="GO" id="GO:0005886">
    <property type="term" value="C:plasma membrane"/>
    <property type="evidence" value="ECO:0007669"/>
    <property type="project" value="UniProtKB-SubCell"/>
</dbReference>
<evidence type="ECO:0000313" key="9">
    <source>
        <dbReference type="Proteomes" id="UP000199322"/>
    </source>
</evidence>
<evidence type="ECO:0000256" key="5">
    <source>
        <dbReference type="ARBA" id="ARBA00022989"/>
    </source>
</evidence>
<feature type="transmembrane region" description="Helical" evidence="7">
    <location>
        <begin position="74"/>
        <end position="93"/>
    </location>
</feature>
<feature type="transmembrane region" description="Helical" evidence="7">
    <location>
        <begin position="43"/>
        <end position="62"/>
    </location>
</feature>
<comment type="subcellular location">
    <subcellularLocation>
        <location evidence="1">Cell membrane</location>
        <topology evidence="1">Multi-pass membrane protein</topology>
    </subcellularLocation>
</comment>